<keyword evidence="3 5" id="KW-0378">Hydrolase</keyword>
<gene>
    <name evidence="7" type="ORF">AA314_09904</name>
    <name evidence="8" type="ORF">ATI61_1327</name>
</gene>
<name>A0AAC8TJF0_9BACT</name>
<dbReference type="Gene3D" id="3.40.800.10">
    <property type="entry name" value="Ureohydrolase domain"/>
    <property type="match status" value="1"/>
</dbReference>
<dbReference type="GO" id="GO:0033389">
    <property type="term" value="P:putrescine biosynthetic process from arginine, via agmatine"/>
    <property type="evidence" value="ECO:0007669"/>
    <property type="project" value="TreeGrafter"/>
</dbReference>
<protein>
    <submittedName>
        <fullName evidence="7">Agmatinase</fullName>
    </submittedName>
</protein>
<organism evidence="7 9">
    <name type="scientific">Archangium gephyra</name>
    <dbReference type="NCBI Taxonomy" id="48"/>
    <lineage>
        <taxon>Bacteria</taxon>
        <taxon>Pseudomonadati</taxon>
        <taxon>Myxococcota</taxon>
        <taxon>Myxococcia</taxon>
        <taxon>Myxococcales</taxon>
        <taxon>Cystobacterineae</taxon>
        <taxon>Archangiaceae</taxon>
        <taxon>Archangium</taxon>
    </lineage>
</organism>
<evidence type="ECO:0000313" key="10">
    <source>
        <dbReference type="Proteomes" id="UP000256345"/>
    </source>
</evidence>
<reference evidence="8 10" key="2">
    <citation type="submission" date="2018-08" db="EMBL/GenBank/DDBJ databases">
        <title>Genomic Encyclopedia of Archaeal and Bacterial Type Strains, Phase II (KMG-II): from individual species to whole genera.</title>
        <authorList>
            <person name="Goeker M."/>
        </authorList>
    </citation>
    <scope>NUCLEOTIDE SEQUENCE [LARGE SCALE GENOMIC DNA]</scope>
    <source>
        <strain evidence="8 10">DSM 2261</strain>
    </source>
</reference>
<dbReference type="AlphaFoldDB" id="A0AAC8TJF0"/>
<dbReference type="InterPro" id="IPR023696">
    <property type="entry name" value="Ureohydrolase_dom_sf"/>
</dbReference>
<dbReference type="Pfam" id="PF00491">
    <property type="entry name" value="Arginase"/>
    <property type="match status" value="1"/>
</dbReference>
<dbReference type="GO" id="GO:0008783">
    <property type="term" value="F:agmatinase activity"/>
    <property type="evidence" value="ECO:0007669"/>
    <property type="project" value="TreeGrafter"/>
</dbReference>
<dbReference type="GO" id="GO:0046872">
    <property type="term" value="F:metal ion binding"/>
    <property type="evidence" value="ECO:0007669"/>
    <property type="project" value="UniProtKB-KW"/>
</dbReference>
<proteinExistence type="inferred from homology"/>
<dbReference type="Proteomes" id="UP000256345">
    <property type="component" value="Unassembled WGS sequence"/>
</dbReference>
<comment type="similarity">
    <text evidence="1">Belongs to the arginase family. Agmatinase subfamily.</text>
</comment>
<accession>A0AAC8TJF0</accession>
<evidence type="ECO:0000256" key="3">
    <source>
        <dbReference type="ARBA" id="ARBA00022801"/>
    </source>
</evidence>
<feature type="binding site" evidence="4">
    <location>
        <position position="243"/>
    </location>
    <ligand>
        <name>Mn(2+)</name>
        <dbReference type="ChEBI" id="CHEBI:29035"/>
        <label>1</label>
    </ligand>
</feature>
<feature type="binding site" evidence="4">
    <location>
        <position position="123"/>
    </location>
    <ligand>
        <name>Mn(2+)</name>
        <dbReference type="ChEBI" id="CHEBI:29035"/>
        <label>1</label>
    </ligand>
</feature>
<evidence type="ECO:0000256" key="6">
    <source>
        <dbReference type="SAM" id="MobiDB-lite"/>
    </source>
</evidence>
<dbReference type="PANTHER" id="PTHR11358">
    <property type="entry name" value="ARGINASE/AGMATINASE"/>
    <property type="match status" value="1"/>
</dbReference>
<sequence>MDTPHDPLAGLRPAADHRDPRASALLRPFSPGTPLQDRPVLLGLPYDGGIPSRPGARFGPKALREALGSYGSFDGQRELGEVVDMGDLTLAAMNGAVTHARIEEASRNLFAAGARPIFIGGDHGLTGSLIRGLAAARPGLRLALVTIDAHLDVREYDNEATLSSGTPFRRALETPILTGARTAMIGIRYLANSRYYLSWAREQGVHLYTVDDVAERGAVAVAREALSRIMKDADALYLSVDIDAADAAVAPGVSAVSVGGLSSREMIDVVRTVSAEPRLLGADLMELSPPHDENARTAKLTARLLLEVLSVRPS</sequence>
<evidence type="ECO:0000313" key="8">
    <source>
        <dbReference type="EMBL" id="REG14228.1"/>
    </source>
</evidence>
<feature type="binding site" evidence="4">
    <location>
        <position position="150"/>
    </location>
    <ligand>
        <name>Mn(2+)</name>
        <dbReference type="ChEBI" id="CHEBI:29035"/>
        <label>1</label>
    </ligand>
</feature>
<evidence type="ECO:0000256" key="2">
    <source>
        <dbReference type="ARBA" id="ARBA00022723"/>
    </source>
</evidence>
<feature type="binding site" evidence="4">
    <location>
        <position position="152"/>
    </location>
    <ligand>
        <name>Mn(2+)</name>
        <dbReference type="ChEBI" id="CHEBI:29035"/>
        <label>1</label>
    </ligand>
</feature>
<comment type="cofactor">
    <cofactor evidence="4">
        <name>Mn(2+)</name>
        <dbReference type="ChEBI" id="CHEBI:29035"/>
    </cofactor>
    <text evidence="4">Binds 2 manganese ions per subunit.</text>
</comment>
<feature type="binding site" evidence="4">
    <location>
        <position position="148"/>
    </location>
    <ligand>
        <name>Mn(2+)</name>
        <dbReference type="ChEBI" id="CHEBI:29035"/>
        <label>1</label>
    </ligand>
</feature>
<dbReference type="Proteomes" id="UP000035579">
    <property type="component" value="Chromosome"/>
</dbReference>
<dbReference type="PRINTS" id="PR00116">
    <property type="entry name" value="ARGINASE"/>
</dbReference>
<dbReference type="InterPro" id="IPR020855">
    <property type="entry name" value="Ureohydrolase_Mn_BS"/>
</dbReference>
<evidence type="ECO:0000313" key="7">
    <source>
        <dbReference type="EMBL" id="AKJ08278.1"/>
    </source>
</evidence>
<dbReference type="CDD" id="cd09990">
    <property type="entry name" value="Agmatinase-like"/>
    <property type="match status" value="1"/>
</dbReference>
<dbReference type="SUPFAM" id="SSF52768">
    <property type="entry name" value="Arginase/deacetylase"/>
    <property type="match status" value="1"/>
</dbReference>
<keyword evidence="4" id="KW-0464">Manganese</keyword>
<evidence type="ECO:0000256" key="1">
    <source>
        <dbReference type="ARBA" id="ARBA00009227"/>
    </source>
</evidence>
<reference evidence="7 9" key="1">
    <citation type="submission" date="2015-05" db="EMBL/GenBank/DDBJ databases">
        <title>Genome assembly of Archangium gephyra DSM 2261.</title>
        <authorList>
            <person name="Sharma G."/>
            <person name="Subramanian S."/>
        </authorList>
    </citation>
    <scope>NUCLEOTIDE SEQUENCE [LARGE SCALE GENOMIC DNA]</scope>
    <source>
        <strain evidence="7 9">DSM 2261</strain>
    </source>
</reference>
<evidence type="ECO:0000256" key="4">
    <source>
        <dbReference type="PIRSR" id="PIRSR036979-1"/>
    </source>
</evidence>
<dbReference type="EMBL" id="QUMU01000032">
    <property type="protein sequence ID" value="REG14228.1"/>
    <property type="molecule type" value="Genomic_DNA"/>
</dbReference>
<dbReference type="RefSeq" id="WP_053067333.1">
    <property type="nucleotide sequence ID" value="NZ_CP011509.1"/>
</dbReference>
<evidence type="ECO:0000313" key="9">
    <source>
        <dbReference type="Proteomes" id="UP000035579"/>
    </source>
</evidence>
<feature type="region of interest" description="Disordered" evidence="6">
    <location>
        <begin position="1"/>
        <end position="32"/>
    </location>
</feature>
<dbReference type="PIRSF" id="PIRSF036979">
    <property type="entry name" value="Arginase"/>
    <property type="match status" value="1"/>
</dbReference>
<dbReference type="PANTHER" id="PTHR11358:SF26">
    <property type="entry name" value="GUANIDINO ACID HYDROLASE, MITOCHONDRIAL"/>
    <property type="match status" value="1"/>
</dbReference>
<dbReference type="PROSITE" id="PS51409">
    <property type="entry name" value="ARGINASE_2"/>
    <property type="match status" value="1"/>
</dbReference>
<dbReference type="PROSITE" id="PS01053">
    <property type="entry name" value="ARGINASE_1"/>
    <property type="match status" value="1"/>
</dbReference>
<dbReference type="EMBL" id="CP011509">
    <property type="protein sequence ID" value="AKJ08278.1"/>
    <property type="molecule type" value="Genomic_DNA"/>
</dbReference>
<dbReference type="InterPro" id="IPR006035">
    <property type="entry name" value="Ureohydrolase"/>
</dbReference>
<keyword evidence="2 4" id="KW-0479">Metal-binding</keyword>
<evidence type="ECO:0000256" key="5">
    <source>
        <dbReference type="RuleBase" id="RU003684"/>
    </source>
</evidence>
<dbReference type="KEGG" id="age:AA314_09904"/>
<keyword evidence="10" id="KW-1185">Reference proteome</keyword>
<feature type="binding site" evidence="4">
    <location>
        <position position="241"/>
    </location>
    <ligand>
        <name>Mn(2+)</name>
        <dbReference type="ChEBI" id="CHEBI:29035"/>
        <label>1</label>
    </ligand>
</feature>